<comment type="cofactor">
    <cofactor evidence="2">
        <name>[4Fe-4S] cluster</name>
        <dbReference type="ChEBI" id="CHEBI:49883"/>
    </cofactor>
</comment>
<dbReference type="Pfam" id="PF00583">
    <property type="entry name" value="Acetyltransf_1"/>
    <property type="match status" value="1"/>
</dbReference>
<evidence type="ECO:0000256" key="14">
    <source>
        <dbReference type="SAM" id="MobiDB-lite"/>
    </source>
</evidence>
<evidence type="ECO:0000256" key="6">
    <source>
        <dbReference type="ARBA" id="ARBA00022485"/>
    </source>
</evidence>
<dbReference type="GO" id="GO:0035485">
    <property type="term" value="F:adenine/guanine mispair binding"/>
    <property type="evidence" value="ECO:0007669"/>
    <property type="project" value="TreeGrafter"/>
</dbReference>
<proteinExistence type="inferred from homology"/>
<dbReference type="GO" id="GO:0005634">
    <property type="term" value="C:nucleus"/>
    <property type="evidence" value="ECO:0007669"/>
    <property type="project" value="TreeGrafter"/>
</dbReference>
<evidence type="ECO:0000256" key="4">
    <source>
        <dbReference type="ARBA" id="ARBA00012045"/>
    </source>
</evidence>
<dbReference type="InterPro" id="IPR016181">
    <property type="entry name" value="Acyl_CoA_acyltransferase"/>
</dbReference>
<evidence type="ECO:0000256" key="8">
    <source>
        <dbReference type="ARBA" id="ARBA00022763"/>
    </source>
</evidence>
<dbReference type="InterPro" id="IPR000182">
    <property type="entry name" value="GNAT_dom"/>
</dbReference>
<feature type="compositionally biased region" description="Low complexity" evidence="14">
    <location>
        <begin position="15"/>
        <end position="27"/>
    </location>
</feature>
<dbReference type="GO" id="GO:0000701">
    <property type="term" value="F:purine-specific mismatch base pair DNA N-glycosylase activity"/>
    <property type="evidence" value="ECO:0007669"/>
    <property type="project" value="UniProtKB-EC"/>
</dbReference>
<dbReference type="PANTHER" id="PTHR42944">
    <property type="entry name" value="ADENINE DNA GLYCOSYLASE"/>
    <property type="match status" value="1"/>
</dbReference>
<accession>A0AAD5M1D1</accession>
<keyword evidence="10" id="KW-0408">Iron</keyword>
<dbReference type="InterPro" id="IPR044298">
    <property type="entry name" value="MIG/MutY"/>
</dbReference>
<evidence type="ECO:0000256" key="9">
    <source>
        <dbReference type="ARBA" id="ARBA00022801"/>
    </source>
</evidence>
<dbReference type="CDD" id="cd04301">
    <property type="entry name" value="NAT_SF"/>
    <property type="match status" value="1"/>
</dbReference>
<dbReference type="PANTHER" id="PTHR42944:SF1">
    <property type="entry name" value="ADENINE DNA GLYCOSYLASE"/>
    <property type="match status" value="1"/>
</dbReference>
<organism evidence="16 17">
    <name type="scientific">Pythium insidiosum</name>
    <name type="common">Pythiosis disease agent</name>
    <dbReference type="NCBI Taxonomy" id="114742"/>
    <lineage>
        <taxon>Eukaryota</taxon>
        <taxon>Sar</taxon>
        <taxon>Stramenopiles</taxon>
        <taxon>Oomycota</taxon>
        <taxon>Peronosporomycetes</taxon>
        <taxon>Pythiales</taxon>
        <taxon>Pythiaceae</taxon>
        <taxon>Pythium</taxon>
    </lineage>
</organism>
<dbReference type="EMBL" id="JAKCXM010000728">
    <property type="protein sequence ID" value="KAJ0392075.1"/>
    <property type="molecule type" value="Genomic_DNA"/>
</dbReference>
<dbReference type="Proteomes" id="UP001209570">
    <property type="component" value="Unassembled WGS sequence"/>
</dbReference>
<reference evidence="16" key="1">
    <citation type="submission" date="2021-12" db="EMBL/GenBank/DDBJ databases">
        <title>Prjna785345.</title>
        <authorList>
            <person name="Rujirawat T."/>
            <person name="Krajaejun T."/>
        </authorList>
    </citation>
    <scope>NUCLEOTIDE SEQUENCE</scope>
    <source>
        <strain evidence="16">Pi057C3</strain>
    </source>
</reference>
<dbReference type="Pfam" id="PF14815">
    <property type="entry name" value="NUDIX_4"/>
    <property type="match status" value="1"/>
</dbReference>
<dbReference type="InterPro" id="IPR003265">
    <property type="entry name" value="HhH-GPD_domain"/>
</dbReference>
<evidence type="ECO:0000256" key="12">
    <source>
        <dbReference type="ARBA" id="ARBA00023204"/>
    </source>
</evidence>
<comment type="catalytic activity">
    <reaction evidence="1">
        <text>Hydrolyzes free adenine bases from 7,8-dihydro-8-oxoguanine:adenine mismatched double-stranded DNA, leaving an apurinic site.</text>
        <dbReference type="EC" id="3.2.2.31"/>
    </reaction>
</comment>
<dbReference type="SUPFAM" id="SSF48150">
    <property type="entry name" value="DNA-glycosylase"/>
    <property type="match status" value="1"/>
</dbReference>
<name>A0AAD5M1D1_PYTIN</name>
<dbReference type="GO" id="GO:0032357">
    <property type="term" value="F:oxidized purine DNA binding"/>
    <property type="evidence" value="ECO:0007669"/>
    <property type="project" value="TreeGrafter"/>
</dbReference>
<keyword evidence="12" id="KW-0234">DNA repair</keyword>
<feature type="domain" description="N-acetyltransferase" evidence="15">
    <location>
        <begin position="512"/>
        <end position="713"/>
    </location>
</feature>
<dbReference type="FunFam" id="1.10.340.30:FF:000002">
    <property type="entry name" value="Adenine DNA glycosylase"/>
    <property type="match status" value="1"/>
</dbReference>
<protein>
    <recommendedName>
        <fullName evidence="5">Adenine DNA glycosylase</fullName>
        <ecNumber evidence="4">3.2.2.31</ecNumber>
    </recommendedName>
</protein>
<dbReference type="GO" id="GO:0006284">
    <property type="term" value="P:base-excision repair"/>
    <property type="evidence" value="ECO:0007669"/>
    <property type="project" value="InterPro"/>
</dbReference>
<keyword evidence="17" id="KW-1185">Reference proteome</keyword>
<dbReference type="Pfam" id="PF00633">
    <property type="entry name" value="HHH"/>
    <property type="match status" value="1"/>
</dbReference>
<feature type="region of interest" description="Disordered" evidence="14">
    <location>
        <begin position="1"/>
        <end position="37"/>
    </location>
</feature>
<sequence>MGRKRAEPDIVDMLSPVADSASDADVPACDHEEQLHSADAERVRDVREQLVIWYDAKRRKLPWRGDPPPYLSTATHTKQAAAATSKKKSSGALDAFVKREVAEEPTAEAEATEPDALASLTDEKEAKQRAVAPYETWVSEIMLQQTRVDTVVDYFLRWIEKFPTVEALANASEEDVNASWAGLGYYRRARMLHAGAKYVMSNFGGVLPSTTEELLTIPGIGPYTAGAISSIAFGNREPLVDGNVIRVVARLRAVGADPKNKQLINFSWKTARELVEDCARPGALNQALMELGATVCTVTRYPLKAKKNEARNESICVAVISSPDGEATEDPIKAWRFLMTKRPEGGLLAGQWEFVHTKVEDSDKIPPFTRRKSLIRSRLVELFDSPSALSATNPALERRDLGELVHIFSHVKHHMGVEHLHFSCAPPALSPATPTSTVRWMTVDDMHTLGITTGVKKILQLVFKATATTTKTKTTKKTRRLMDATAPPAPVVLNVGDIEPREGADDTGSVVMTMRSMTVDDIDAVRELHEQWFPIKYQQSFYDGAAEGIWRETGHPLFTRLAVQEPEQDEATVVVDDEAQDGFTSWPQSPRRRRPGLILGAVMASMMPLSSVEDPDLIDKDASDVTHVMYILTLGCRSTMRRRGIASALLDECIREAQRVPGCGAVYLHVKSDNIKALQFYEKNGFVNLRYLEDYYLIHGVRHAAYLYIRYVNGGIGQRGWLEALAAPIVALFSLAGFGLKRLLDGLLEDDSDGESMFADNGEMAVGASRESLEVTPVLEKYPPAQLRPQPTFV</sequence>
<dbReference type="GO" id="GO:0034039">
    <property type="term" value="F:8-oxo-7,8-dihydroguanine DNA N-glycosylase activity"/>
    <property type="evidence" value="ECO:0007669"/>
    <property type="project" value="TreeGrafter"/>
</dbReference>
<dbReference type="InterPro" id="IPR011257">
    <property type="entry name" value="DNA_glycosylase"/>
</dbReference>
<evidence type="ECO:0000256" key="2">
    <source>
        <dbReference type="ARBA" id="ARBA00001966"/>
    </source>
</evidence>
<evidence type="ECO:0000256" key="1">
    <source>
        <dbReference type="ARBA" id="ARBA00000843"/>
    </source>
</evidence>
<dbReference type="InterPro" id="IPR023170">
    <property type="entry name" value="HhH_base_excis_C"/>
</dbReference>
<comment type="caution">
    <text evidence="16">The sequence shown here is derived from an EMBL/GenBank/DDBJ whole genome shotgun (WGS) entry which is preliminary data.</text>
</comment>
<dbReference type="GO" id="GO:0046872">
    <property type="term" value="F:metal ion binding"/>
    <property type="evidence" value="ECO:0007669"/>
    <property type="project" value="UniProtKB-KW"/>
</dbReference>
<keyword evidence="6" id="KW-0004">4Fe-4S</keyword>
<dbReference type="SMART" id="SM00478">
    <property type="entry name" value="ENDO3c"/>
    <property type="match status" value="1"/>
</dbReference>
<keyword evidence="11" id="KW-0411">Iron-sulfur</keyword>
<keyword evidence="8" id="KW-0227">DNA damage</keyword>
<keyword evidence="7" id="KW-0479">Metal-binding</keyword>
<gene>
    <name evidence="16" type="ORF">P43SY_008812</name>
</gene>
<dbReference type="SUPFAM" id="SSF55729">
    <property type="entry name" value="Acyl-CoA N-acyltransferases (Nat)"/>
    <property type="match status" value="1"/>
</dbReference>
<dbReference type="Gene3D" id="1.10.1670.10">
    <property type="entry name" value="Helix-hairpin-Helix base-excision DNA repair enzymes (C-terminal)"/>
    <property type="match status" value="1"/>
</dbReference>
<evidence type="ECO:0000313" key="16">
    <source>
        <dbReference type="EMBL" id="KAJ0392075.1"/>
    </source>
</evidence>
<dbReference type="InterPro" id="IPR000445">
    <property type="entry name" value="HhH_motif"/>
</dbReference>
<dbReference type="SUPFAM" id="SSF55811">
    <property type="entry name" value="Nudix"/>
    <property type="match status" value="1"/>
</dbReference>
<dbReference type="InterPro" id="IPR015797">
    <property type="entry name" value="NUDIX_hydrolase-like_dom_sf"/>
</dbReference>
<evidence type="ECO:0000256" key="7">
    <source>
        <dbReference type="ARBA" id="ARBA00022723"/>
    </source>
</evidence>
<keyword evidence="9" id="KW-0378">Hydrolase</keyword>
<dbReference type="PROSITE" id="PS01155">
    <property type="entry name" value="ENDONUCLEASE_III_2"/>
    <property type="match status" value="1"/>
</dbReference>
<dbReference type="Gene3D" id="3.90.79.10">
    <property type="entry name" value="Nucleoside Triphosphate Pyrophosphohydrolase"/>
    <property type="match status" value="1"/>
</dbReference>
<evidence type="ECO:0000259" key="15">
    <source>
        <dbReference type="PROSITE" id="PS51186"/>
    </source>
</evidence>
<keyword evidence="13" id="KW-0326">Glycosidase</keyword>
<dbReference type="InterPro" id="IPR029119">
    <property type="entry name" value="MutY_C"/>
</dbReference>
<dbReference type="GO" id="GO:0051539">
    <property type="term" value="F:4 iron, 4 sulfur cluster binding"/>
    <property type="evidence" value="ECO:0007669"/>
    <property type="project" value="UniProtKB-KW"/>
</dbReference>
<dbReference type="GO" id="GO:0016747">
    <property type="term" value="F:acyltransferase activity, transferring groups other than amino-acyl groups"/>
    <property type="evidence" value="ECO:0007669"/>
    <property type="project" value="InterPro"/>
</dbReference>
<dbReference type="Gene3D" id="3.40.630.30">
    <property type="match status" value="1"/>
</dbReference>
<dbReference type="CDD" id="cd00056">
    <property type="entry name" value="ENDO3c"/>
    <property type="match status" value="1"/>
</dbReference>
<comment type="similarity">
    <text evidence="3">Belongs to the Nth/MutY family.</text>
</comment>
<evidence type="ECO:0000256" key="3">
    <source>
        <dbReference type="ARBA" id="ARBA00008343"/>
    </source>
</evidence>
<dbReference type="InterPro" id="IPR004036">
    <property type="entry name" value="Endonuclease-III-like_CS2"/>
</dbReference>
<dbReference type="PROSITE" id="PS51186">
    <property type="entry name" value="GNAT"/>
    <property type="match status" value="1"/>
</dbReference>
<evidence type="ECO:0000256" key="13">
    <source>
        <dbReference type="ARBA" id="ARBA00023295"/>
    </source>
</evidence>
<dbReference type="Pfam" id="PF00730">
    <property type="entry name" value="HhH-GPD"/>
    <property type="match status" value="1"/>
</dbReference>
<dbReference type="GO" id="GO:0006298">
    <property type="term" value="P:mismatch repair"/>
    <property type="evidence" value="ECO:0007669"/>
    <property type="project" value="TreeGrafter"/>
</dbReference>
<feature type="compositionally biased region" description="Basic and acidic residues" evidence="14">
    <location>
        <begin position="28"/>
        <end position="37"/>
    </location>
</feature>
<dbReference type="Gene3D" id="1.10.340.30">
    <property type="entry name" value="Hypothetical protein, domain 2"/>
    <property type="match status" value="1"/>
</dbReference>
<evidence type="ECO:0000256" key="10">
    <source>
        <dbReference type="ARBA" id="ARBA00023004"/>
    </source>
</evidence>
<evidence type="ECO:0000256" key="11">
    <source>
        <dbReference type="ARBA" id="ARBA00023014"/>
    </source>
</evidence>
<dbReference type="CDD" id="cd03431">
    <property type="entry name" value="NUDIX_DNA_Glycosylase_C-MutY"/>
    <property type="match status" value="1"/>
</dbReference>
<dbReference type="AlphaFoldDB" id="A0AAD5M1D1"/>
<dbReference type="EC" id="3.2.2.31" evidence="4"/>
<evidence type="ECO:0000313" key="17">
    <source>
        <dbReference type="Proteomes" id="UP001209570"/>
    </source>
</evidence>
<evidence type="ECO:0000256" key="5">
    <source>
        <dbReference type="ARBA" id="ARBA00022023"/>
    </source>
</evidence>